<proteinExistence type="predicted"/>
<evidence type="ECO:0000259" key="2">
    <source>
        <dbReference type="Pfam" id="PF01408"/>
    </source>
</evidence>
<dbReference type="PANTHER" id="PTHR43818:SF11">
    <property type="entry name" value="BCDNA.GH03377"/>
    <property type="match status" value="1"/>
</dbReference>
<organism evidence="4 5">
    <name type="scientific">Guptibacillus hwajinpoensis</name>
    <dbReference type="NCBI Taxonomy" id="208199"/>
    <lineage>
        <taxon>Bacteria</taxon>
        <taxon>Bacillati</taxon>
        <taxon>Bacillota</taxon>
        <taxon>Bacilli</taxon>
        <taxon>Bacillales</taxon>
        <taxon>Guptibacillaceae</taxon>
        <taxon>Guptibacillus</taxon>
    </lineage>
</organism>
<accession>A0A0J6FR32</accession>
<feature type="domain" description="Gfo/Idh/MocA-like oxidoreductase N-terminal" evidence="2">
    <location>
        <begin position="4"/>
        <end position="118"/>
    </location>
</feature>
<sequence>MDKIRIGVIGCGNISDIYLTNLRELESLEVVAVADLNHEKAVEKANKYGIDLVLGVDELLDDDAIDLVLNLTIPAAHAEISLRVIEAGKHVYSEKPLAITLEDGRKVLAKAEEKGLLVGSAPDTFLGGGLQTCKKLIQDGAIGEPIAATAFMMGHGPESWHPDPEFFYRAGAGPMFDMGPYYLSVLINLIGPVQRLTGSTRVTSPERTITSEPKYGQKIKVETPTHVAGILDFENGAIGTLITSFDVWGSKTHFIEIYGTKGSLSVPDPNTFGGQVLLRKPGEVEWSEIAITHGSIDNSRGIGVIDMVDALKNRRPHRANGELAYHILETMHGIHESSIKGEHYRMTSTCRQPEALPSEITK</sequence>
<gene>
    <name evidence="4" type="ORF">AB986_12690</name>
</gene>
<dbReference type="InterPro" id="IPR036291">
    <property type="entry name" value="NAD(P)-bd_dom_sf"/>
</dbReference>
<keyword evidence="5" id="KW-1185">Reference proteome</keyword>
<dbReference type="PANTHER" id="PTHR43818">
    <property type="entry name" value="BCDNA.GH03377"/>
    <property type="match status" value="1"/>
</dbReference>
<dbReference type="GO" id="GO:0016491">
    <property type="term" value="F:oxidoreductase activity"/>
    <property type="evidence" value="ECO:0007669"/>
    <property type="project" value="UniProtKB-KW"/>
</dbReference>
<dbReference type="Pfam" id="PF01408">
    <property type="entry name" value="GFO_IDH_MocA"/>
    <property type="match status" value="1"/>
</dbReference>
<dbReference type="InterPro" id="IPR000683">
    <property type="entry name" value="Gfo/Idh/MocA-like_OxRdtase_N"/>
</dbReference>
<protein>
    <submittedName>
        <fullName evidence="4">Oxidoreductase</fullName>
    </submittedName>
</protein>
<dbReference type="SUPFAM" id="SSF51735">
    <property type="entry name" value="NAD(P)-binding Rossmann-fold domains"/>
    <property type="match status" value="1"/>
</dbReference>
<dbReference type="STRING" id="157733.AB986_12690"/>
<name>A0A0J6FR32_9BACL</name>
<dbReference type="InterPro" id="IPR050463">
    <property type="entry name" value="Gfo/Idh/MocA_oxidrdct_glycsds"/>
</dbReference>
<dbReference type="RefSeq" id="WP_048311493.1">
    <property type="nucleotide sequence ID" value="NZ_CP119526.1"/>
</dbReference>
<dbReference type="Gene3D" id="3.40.50.720">
    <property type="entry name" value="NAD(P)-binding Rossmann-like Domain"/>
    <property type="match status" value="1"/>
</dbReference>
<dbReference type="AlphaFoldDB" id="A0A0J6FR32"/>
<evidence type="ECO:0000256" key="1">
    <source>
        <dbReference type="ARBA" id="ARBA00023002"/>
    </source>
</evidence>
<dbReference type="EMBL" id="LELK01000004">
    <property type="protein sequence ID" value="KMM36782.1"/>
    <property type="molecule type" value="Genomic_DNA"/>
</dbReference>
<feature type="domain" description="GFO/IDH/MocA-like oxidoreductase" evidence="3">
    <location>
        <begin position="131"/>
        <end position="264"/>
    </location>
</feature>
<evidence type="ECO:0000313" key="5">
    <source>
        <dbReference type="Proteomes" id="UP000035996"/>
    </source>
</evidence>
<reference evidence="4" key="1">
    <citation type="submission" date="2015-06" db="EMBL/GenBank/DDBJ databases">
        <authorList>
            <person name="Liu B."/>
            <person name="Wang J."/>
            <person name="Zhu Y."/>
            <person name="Liu G."/>
            <person name="Chen Q."/>
            <person name="Zheng C."/>
            <person name="Che J."/>
            <person name="Ge C."/>
            <person name="Shi H."/>
            <person name="Pan Z."/>
            <person name="Liu X."/>
        </authorList>
    </citation>
    <scope>NUCLEOTIDE SEQUENCE [LARGE SCALE GENOMIC DNA]</scope>
    <source>
        <strain evidence="4">DSM 16346</strain>
    </source>
</reference>
<dbReference type="Pfam" id="PF22725">
    <property type="entry name" value="GFO_IDH_MocA_C3"/>
    <property type="match status" value="1"/>
</dbReference>
<dbReference type="Gene3D" id="3.30.360.10">
    <property type="entry name" value="Dihydrodipicolinate Reductase, domain 2"/>
    <property type="match status" value="1"/>
</dbReference>
<dbReference type="GO" id="GO:0000166">
    <property type="term" value="F:nucleotide binding"/>
    <property type="evidence" value="ECO:0007669"/>
    <property type="project" value="InterPro"/>
</dbReference>
<dbReference type="SUPFAM" id="SSF55347">
    <property type="entry name" value="Glyceraldehyde-3-phosphate dehydrogenase-like, C-terminal domain"/>
    <property type="match status" value="1"/>
</dbReference>
<evidence type="ECO:0000259" key="3">
    <source>
        <dbReference type="Pfam" id="PF22725"/>
    </source>
</evidence>
<dbReference type="PATRIC" id="fig|157733.3.peg.572"/>
<dbReference type="OrthoDB" id="9815825at2"/>
<comment type="caution">
    <text evidence="4">The sequence shown here is derived from an EMBL/GenBank/DDBJ whole genome shotgun (WGS) entry which is preliminary data.</text>
</comment>
<evidence type="ECO:0000313" key="4">
    <source>
        <dbReference type="EMBL" id="KMM36782.1"/>
    </source>
</evidence>
<keyword evidence="1" id="KW-0560">Oxidoreductase</keyword>
<dbReference type="InterPro" id="IPR055170">
    <property type="entry name" value="GFO_IDH_MocA-like_dom"/>
</dbReference>
<dbReference type="Proteomes" id="UP000035996">
    <property type="component" value="Unassembled WGS sequence"/>
</dbReference>